<name>A0ACC6P6K7_9BURK</name>
<reference evidence="1" key="1">
    <citation type="submission" date="2023-10" db="EMBL/GenBank/DDBJ databases">
        <title>Amphibacter perezi, gen. nov., sp. nov. a novel taxa of the family Comamonadaceae, class Betaproteobacteria isolated from the skin microbiota of Pelophylax perezi from different populations.</title>
        <authorList>
            <person name="Costa S."/>
            <person name="Proenca D.N."/>
            <person name="Lopes I."/>
            <person name="Morais P.V."/>
        </authorList>
    </citation>
    <scope>NUCLEOTIDE SEQUENCE</scope>
    <source>
        <strain evidence="1">SL12-8</strain>
    </source>
</reference>
<protein>
    <submittedName>
        <fullName evidence="1">Uncharacterized protein</fullName>
    </submittedName>
</protein>
<keyword evidence="2" id="KW-1185">Reference proteome</keyword>
<accession>A0ACC6P6K7</accession>
<evidence type="ECO:0000313" key="2">
    <source>
        <dbReference type="Proteomes" id="UP001364695"/>
    </source>
</evidence>
<sequence>MTHQTQIQKPAQASSKARFNSQNQPGYICKSCGGVAPIGIGYAAGSWARDESRTSCDCGYSVKPVAAPVSFNADELAELDDALANLIQDKADYCSNEEGTAEHIERLKALRAKFAALTAL</sequence>
<organism evidence="1 2">
    <name type="scientific">Amphibiibacter pelophylacis</name>
    <dbReference type="NCBI Taxonomy" id="1799477"/>
    <lineage>
        <taxon>Bacteria</taxon>
        <taxon>Pseudomonadati</taxon>
        <taxon>Pseudomonadota</taxon>
        <taxon>Betaproteobacteria</taxon>
        <taxon>Burkholderiales</taxon>
        <taxon>Sphaerotilaceae</taxon>
        <taxon>Amphibiibacter</taxon>
    </lineage>
</organism>
<comment type="caution">
    <text evidence="1">The sequence shown here is derived from an EMBL/GenBank/DDBJ whole genome shotgun (WGS) entry which is preliminary data.</text>
</comment>
<evidence type="ECO:0000313" key="1">
    <source>
        <dbReference type="EMBL" id="MEJ7139474.1"/>
    </source>
</evidence>
<gene>
    <name evidence="1" type="ORF">RV045_13695</name>
</gene>
<proteinExistence type="predicted"/>
<dbReference type="EMBL" id="JAWDIE010000029">
    <property type="protein sequence ID" value="MEJ7139474.1"/>
    <property type="molecule type" value="Genomic_DNA"/>
</dbReference>
<dbReference type="Proteomes" id="UP001364695">
    <property type="component" value="Unassembled WGS sequence"/>
</dbReference>